<dbReference type="PIRSF" id="PIRSF031982">
    <property type="entry name" value="UCP031982_abhydr"/>
    <property type="match status" value="1"/>
</dbReference>
<keyword evidence="5" id="KW-1185">Reference proteome</keyword>
<evidence type="ECO:0000313" key="4">
    <source>
        <dbReference type="EMBL" id="TYL85822.1"/>
    </source>
</evidence>
<dbReference type="PANTHER" id="PTHR10272">
    <property type="entry name" value="PLATELET-ACTIVATING FACTOR ACETYLHYDROLASE"/>
    <property type="match status" value="1"/>
</dbReference>
<evidence type="ECO:0000313" key="5">
    <source>
        <dbReference type="Proteomes" id="UP000324853"/>
    </source>
</evidence>
<dbReference type="AlphaFoldDB" id="A0A5S4WYQ7"/>
<dbReference type="InterPro" id="IPR029058">
    <property type="entry name" value="AB_hydrolase_fold"/>
</dbReference>
<sequence>MVIGFREGVSFDRHRSNWDGTGPRPISWCMWYPAVTSAVESELSGASWFVTSPVAHGAPLNNRAGCYNLVLLSHGTGGSAAAMEWLGHGLARRGFVALAVSHHGNSAIERYRLEGFACLWERARDLTCMLDSLHWIADIASHINTRQVFVAGFSAGAYAAMLLLGAQTSSSPFYGLGAARCGMLNSRQFPDIATRIPRLFLESAVFRESWKRMSASYLDTRFTAGLLLAPGPSVLGFAADSLAEIRAAVRIVVGDGDKVAPASECSDWLHHRLRNSMLEILRPNVGHYIFLPKPSRLGLRSTPEYFTDVDKIRRSSIHARLVETSAAFFHSTMRNDRL</sequence>
<dbReference type="Gene3D" id="3.40.50.1820">
    <property type="entry name" value="alpha/beta hydrolase"/>
    <property type="match status" value="1"/>
</dbReference>
<keyword evidence="2" id="KW-0442">Lipid degradation</keyword>
<dbReference type="OrthoDB" id="9814760at2"/>
<dbReference type="Pfam" id="PF03403">
    <property type="entry name" value="PAF-AH_p_II"/>
    <property type="match status" value="1"/>
</dbReference>
<evidence type="ECO:0000256" key="3">
    <source>
        <dbReference type="ARBA" id="ARBA00023098"/>
    </source>
</evidence>
<gene>
    <name evidence="4" type="ORF">FXB38_09775</name>
</gene>
<organism evidence="4 5">
    <name type="scientific">Bradyrhizobium cytisi</name>
    <dbReference type="NCBI Taxonomy" id="515489"/>
    <lineage>
        <taxon>Bacteria</taxon>
        <taxon>Pseudomonadati</taxon>
        <taxon>Pseudomonadota</taxon>
        <taxon>Alphaproteobacteria</taxon>
        <taxon>Hyphomicrobiales</taxon>
        <taxon>Nitrobacteraceae</taxon>
        <taxon>Bradyrhizobium</taxon>
    </lineage>
</organism>
<keyword evidence="1 4" id="KW-0378">Hydrolase</keyword>
<dbReference type="Proteomes" id="UP000324853">
    <property type="component" value="Unassembled WGS sequence"/>
</dbReference>
<dbReference type="EMBL" id="VSSR01000016">
    <property type="protein sequence ID" value="TYL85822.1"/>
    <property type="molecule type" value="Genomic_DNA"/>
</dbReference>
<protein>
    <submittedName>
        <fullName evidence="4">Alpha/beta fold hydrolase</fullName>
    </submittedName>
</protein>
<dbReference type="InterPro" id="IPR016986">
    <property type="entry name" value="UCP031982_abhydr"/>
</dbReference>
<dbReference type="PANTHER" id="PTHR10272:SF0">
    <property type="entry name" value="PLATELET-ACTIVATING FACTOR ACETYLHYDROLASE"/>
    <property type="match status" value="1"/>
</dbReference>
<name>A0A5S4WYQ7_9BRAD</name>
<accession>A0A5S4WYQ7</accession>
<dbReference type="SUPFAM" id="SSF53474">
    <property type="entry name" value="alpha/beta-Hydrolases"/>
    <property type="match status" value="1"/>
</dbReference>
<proteinExistence type="predicted"/>
<dbReference type="GO" id="GO:0003847">
    <property type="term" value="F:1-alkyl-2-acetylglycerophosphocholine esterase activity"/>
    <property type="evidence" value="ECO:0007669"/>
    <property type="project" value="TreeGrafter"/>
</dbReference>
<evidence type="ECO:0000256" key="2">
    <source>
        <dbReference type="ARBA" id="ARBA00022963"/>
    </source>
</evidence>
<comment type="caution">
    <text evidence="4">The sequence shown here is derived from an EMBL/GenBank/DDBJ whole genome shotgun (WGS) entry which is preliminary data.</text>
</comment>
<evidence type="ECO:0000256" key="1">
    <source>
        <dbReference type="ARBA" id="ARBA00022801"/>
    </source>
</evidence>
<keyword evidence="3" id="KW-0443">Lipid metabolism</keyword>
<dbReference type="RefSeq" id="WP_148750653.1">
    <property type="nucleotide sequence ID" value="NZ_VSSR01000016.1"/>
</dbReference>
<reference evidence="4 5" key="1">
    <citation type="submission" date="2019-08" db="EMBL/GenBank/DDBJ databases">
        <title>Bradyrhizobium hipponensis sp. nov., a rhizobium isolated from a Lupinus angustifolius root nodule in Tunisia.</title>
        <authorList>
            <person name="Off K."/>
            <person name="Rejili M."/>
            <person name="Mars M."/>
            <person name="Brachmann A."/>
            <person name="Marin M."/>
        </authorList>
    </citation>
    <scope>NUCLEOTIDE SEQUENCE [LARGE SCALE GENOMIC DNA]</scope>
    <source>
        <strain evidence="4 5">CTAW11</strain>
    </source>
</reference>
<dbReference type="GO" id="GO:0016042">
    <property type="term" value="P:lipid catabolic process"/>
    <property type="evidence" value="ECO:0007669"/>
    <property type="project" value="UniProtKB-KW"/>
</dbReference>